<feature type="domain" description="ABC transmembrane type-1" evidence="14">
    <location>
        <begin position="98"/>
        <end position="299"/>
    </location>
</feature>
<gene>
    <name evidence="15" type="ORF">LMF89_22080</name>
</gene>
<keyword evidence="16" id="KW-1185">Reference proteome</keyword>
<evidence type="ECO:0000256" key="7">
    <source>
        <dbReference type="ARBA" id="ARBA00023065"/>
    </source>
</evidence>
<evidence type="ECO:0000256" key="11">
    <source>
        <dbReference type="ARBA" id="ARBA00038669"/>
    </source>
</evidence>
<dbReference type="Proteomes" id="UP001165492">
    <property type="component" value="Unassembled WGS sequence"/>
</dbReference>
<keyword evidence="2 13" id="KW-0813">Transport</keyword>
<keyword evidence="8" id="KW-0921">Nickel transport</keyword>
<dbReference type="Pfam" id="PF19300">
    <property type="entry name" value="BPD_transp_1_N"/>
    <property type="match status" value="1"/>
</dbReference>
<evidence type="ECO:0000256" key="13">
    <source>
        <dbReference type="RuleBase" id="RU363032"/>
    </source>
</evidence>
<evidence type="ECO:0000259" key="14">
    <source>
        <dbReference type="PROSITE" id="PS50928"/>
    </source>
</evidence>
<evidence type="ECO:0000256" key="4">
    <source>
        <dbReference type="ARBA" id="ARBA00022596"/>
    </source>
</evidence>
<evidence type="ECO:0000256" key="8">
    <source>
        <dbReference type="ARBA" id="ARBA00023112"/>
    </source>
</evidence>
<name>A0ABS8HXX7_9FIRM</name>
<feature type="transmembrane region" description="Helical" evidence="13">
    <location>
        <begin position="276"/>
        <end position="302"/>
    </location>
</feature>
<dbReference type="SUPFAM" id="SSF161098">
    <property type="entry name" value="MetI-like"/>
    <property type="match status" value="1"/>
</dbReference>
<keyword evidence="7" id="KW-0406">Ion transport</keyword>
<protein>
    <recommendedName>
        <fullName evidence="12">Nickel import system permease protein NikB</fullName>
    </recommendedName>
</protein>
<evidence type="ECO:0000256" key="12">
    <source>
        <dbReference type="ARBA" id="ARBA00044774"/>
    </source>
</evidence>
<dbReference type="PANTHER" id="PTHR43163">
    <property type="entry name" value="DIPEPTIDE TRANSPORT SYSTEM PERMEASE PROTEIN DPPB-RELATED"/>
    <property type="match status" value="1"/>
</dbReference>
<keyword evidence="3" id="KW-1003">Cell membrane</keyword>
<dbReference type="Pfam" id="PF00528">
    <property type="entry name" value="BPD_transp_1"/>
    <property type="match status" value="1"/>
</dbReference>
<comment type="similarity">
    <text evidence="10">Belongs to the binding-protein-dependent transport system permease family. OppBC subfamily.</text>
</comment>
<keyword evidence="9 13" id="KW-0472">Membrane</keyword>
<dbReference type="Gene3D" id="1.10.3720.10">
    <property type="entry name" value="MetI-like"/>
    <property type="match status" value="1"/>
</dbReference>
<evidence type="ECO:0000256" key="5">
    <source>
        <dbReference type="ARBA" id="ARBA00022692"/>
    </source>
</evidence>
<dbReference type="NCBIfam" id="NF045470">
    <property type="entry name" value="Opp2B"/>
    <property type="match status" value="1"/>
</dbReference>
<comment type="subunit">
    <text evidence="11">The complex is composed of two ATP-binding proteins (NikD and NikE), two transmembrane proteins (NikB and NikC) and a solute-binding protein (NikA).</text>
</comment>
<evidence type="ECO:0000256" key="2">
    <source>
        <dbReference type="ARBA" id="ARBA00022448"/>
    </source>
</evidence>
<dbReference type="InterPro" id="IPR035906">
    <property type="entry name" value="MetI-like_sf"/>
</dbReference>
<keyword evidence="6 13" id="KW-1133">Transmembrane helix</keyword>
<feature type="transmembrane region" description="Helical" evidence="13">
    <location>
        <begin position="172"/>
        <end position="192"/>
    </location>
</feature>
<dbReference type="InterPro" id="IPR050045">
    <property type="entry name" value="Opp2B"/>
</dbReference>
<reference evidence="15" key="1">
    <citation type="submission" date="2021-11" db="EMBL/GenBank/DDBJ databases">
        <title>Description of a new species Pelosinus isolated from the bottom sediments of Lake Baikal.</title>
        <authorList>
            <person name="Zakharyuk A."/>
        </authorList>
    </citation>
    <scope>NUCLEOTIDE SEQUENCE</scope>
    <source>
        <strain evidence="15">Bkl1</strain>
    </source>
</reference>
<evidence type="ECO:0000313" key="16">
    <source>
        <dbReference type="Proteomes" id="UP001165492"/>
    </source>
</evidence>
<proteinExistence type="inferred from homology"/>
<comment type="subcellular location">
    <subcellularLocation>
        <location evidence="1 13">Cell membrane</location>
        <topology evidence="1 13">Multi-pass membrane protein</topology>
    </subcellularLocation>
</comment>
<accession>A0ABS8HXX7</accession>
<keyword evidence="5 13" id="KW-0812">Transmembrane</keyword>
<evidence type="ECO:0000256" key="1">
    <source>
        <dbReference type="ARBA" id="ARBA00004651"/>
    </source>
</evidence>
<dbReference type="InterPro" id="IPR000515">
    <property type="entry name" value="MetI-like"/>
</dbReference>
<evidence type="ECO:0000313" key="15">
    <source>
        <dbReference type="EMBL" id="MCC5468028.1"/>
    </source>
</evidence>
<dbReference type="PROSITE" id="PS50928">
    <property type="entry name" value="ABC_TM1"/>
    <property type="match status" value="1"/>
</dbReference>
<keyword evidence="4" id="KW-0533">Nickel</keyword>
<dbReference type="RefSeq" id="WP_229536939.1">
    <property type="nucleotide sequence ID" value="NZ_JAJHJB010000046.1"/>
</dbReference>
<feature type="transmembrane region" description="Helical" evidence="13">
    <location>
        <begin position="100"/>
        <end position="122"/>
    </location>
</feature>
<organism evidence="15 16">
    <name type="scientific">Pelosinus baikalensis</name>
    <dbReference type="NCBI Taxonomy" id="2892015"/>
    <lineage>
        <taxon>Bacteria</taxon>
        <taxon>Bacillati</taxon>
        <taxon>Bacillota</taxon>
        <taxon>Negativicutes</taxon>
        <taxon>Selenomonadales</taxon>
        <taxon>Sporomusaceae</taxon>
        <taxon>Pelosinus</taxon>
    </lineage>
</organism>
<evidence type="ECO:0000256" key="3">
    <source>
        <dbReference type="ARBA" id="ARBA00022475"/>
    </source>
</evidence>
<evidence type="ECO:0000256" key="9">
    <source>
        <dbReference type="ARBA" id="ARBA00023136"/>
    </source>
</evidence>
<dbReference type="PANTHER" id="PTHR43163:SF6">
    <property type="entry name" value="DIPEPTIDE TRANSPORT SYSTEM PERMEASE PROTEIN DPPB-RELATED"/>
    <property type="match status" value="1"/>
</dbReference>
<comment type="caution">
    <text evidence="15">The sequence shown here is derived from an EMBL/GenBank/DDBJ whole genome shotgun (WGS) entry which is preliminary data.</text>
</comment>
<sequence>MIKLIKSRLLQLIFVLLLLSLFTFSLMKIAPGDPVLLLLEIDQMASTQADEEALRKELGFDQPLLAQYGQWMWKLMHFDLGNSYVKGKPVLNEMLVRLPVTIQLTVGGLIVMVLIAVPLGFFSAKYVGSWPDHLSRILALIGASIPSFWMGLLLIYAFALKLQWLPTMGKGGFWNMILPSISLGFSMAAVYARLLRAGLLESLSQEYIRAARARGLGEWRILLKHALRSALLPIVTVFGMGIGSLLAGSVVTEVLFSWPGLGSMVVDAIFQRDYPIIQGYVLLTGIFVVVVNLLVDFAYGLLDPRIRFGKGELT</sequence>
<feature type="transmembrane region" description="Helical" evidence="13">
    <location>
        <begin position="230"/>
        <end position="256"/>
    </location>
</feature>
<feature type="transmembrane region" description="Helical" evidence="13">
    <location>
        <begin position="134"/>
        <end position="160"/>
    </location>
</feature>
<dbReference type="InterPro" id="IPR045621">
    <property type="entry name" value="BPD_transp_1_N"/>
</dbReference>
<evidence type="ECO:0000256" key="10">
    <source>
        <dbReference type="ARBA" id="ARBA00024202"/>
    </source>
</evidence>
<dbReference type="EMBL" id="JAJHJB010000046">
    <property type="protein sequence ID" value="MCC5468028.1"/>
    <property type="molecule type" value="Genomic_DNA"/>
</dbReference>
<evidence type="ECO:0000256" key="6">
    <source>
        <dbReference type="ARBA" id="ARBA00022989"/>
    </source>
</evidence>
<dbReference type="CDD" id="cd06261">
    <property type="entry name" value="TM_PBP2"/>
    <property type="match status" value="1"/>
</dbReference>